<keyword evidence="2" id="KW-1185">Reference proteome</keyword>
<dbReference type="AlphaFoldDB" id="A0A7X0TVQ7"/>
<accession>A0A7X0TVQ7</accession>
<protein>
    <submittedName>
        <fullName evidence="1">Uncharacterized protein</fullName>
    </submittedName>
</protein>
<gene>
    <name evidence="1" type="ORF">HD593_000135</name>
</gene>
<sequence>MLRLLAILAATAPSFLSAFMIVECGYFAYEATQPAPSAAAVWSTAGYTSELLPGVLALLTATRLARQPQ</sequence>
<evidence type="ECO:0000313" key="1">
    <source>
        <dbReference type="EMBL" id="MBB6545340.1"/>
    </source>
</evidence>
<organism evidence="1 2">
    <name type="scientific">Nonomuraea rubra</name>
    <dbReference type="NCBI Taxonomy" id="46180"/>
    <lineage>
        <taxon>Bacteria</taxon>
        <taxon>Bacillati</taxon>
        <taxon>Actinomycetota</taxon>
        <taxon>Actinomycetes</taxon>
        <taxon>Streptosporangiales</taxon>
        <taxon>Streptosporangiaceae</taxon>
        <taxon>Nonomuraea</taxon>
    </lineage>
</organism>
<comment type="caution">
    <text evidence="1">The sequence shown here is derived from an EMBL/GenBank/DDBJ whole genome shotgun (WGS) entry which is preliminary data.</text>
</comment>
<name>A0A7X0TVQ7_9ACTN</name>
<evidence type="ECO:0000313" key="2">
    <source>
        <dbReference type="Proteomes" id="UP000565579"/>
    </source>
</evidence>
<dbReference type="EMBL" id="JACHMI010000001">
    <property type="protein sequence ID" value="MBB6545340.1"/>
    <property type="molecule type" value="Genomic_DNA"/>
</dbReference>
<proteinExistence type="predicted"/>
<reference evidence="1 2" key="1">
    <citation type="submission" date="2020-08" db="EMBL/GenBank/DDBJ databases">
        <title>Sequencing the genomes of 1000 actinobacteria strains.</title>
        <authorList>
            <person name="Klenk H.-P."/>
        </authorList>
    </citation>
    <scope>NUCLEOTIDE SEQUENCE [LARGE SCALE GENOMIC DNA]</scope>
    <source>
        <strain evidence="1 2">DSM 43768</strain>
    </source>
</reference>
<dbReference type="RefSeq" id="WP_185100200.1">
    <property type="nucleotide sequence ID" value="NZ_BAAAXY010000200.1"/>
</dbReference>
<dbReference type="Proteomes" id="UP000565579">
    <property type="component" value="Unassembled WGS sequence"/>
</dbReference>